<gene>
    <name evidence="1" type="ORF">LCGC14_1233170</name>
</gene>
<dbReference type="AlphaFoldDB" id="A0A0F9PC82"/>
<name>A0A0F9PC82_9ZZZZ</name>
<accession>A0A0F9PC82</accession>
<proteinExistence type="predicted"/>
<evidence type="ECO:0000313" key="1">
    <source>
        <dbReference type="EMBL" id="KKM90982.1"/>
    </source>
</evidence>
<reference evidence="1" key="1">
    <citation type="journal article" date="2015" name="Nature">
        <title>Complex archaea that bridge the gap between prokaryotes and eukaryotes.</title>
        <authorList>
            <person name="Spang A."/>
            <person name="Saw J.H."/>
            <person name="Jorgensen S.L."/>
            <person name="Zaremba-Niedzwiedzka K."/>
            <person name="Martijn J."/>
            <person name="Lind A.E."/>
            <person name="van Eijk R."/>
            <person name="Schleper C."/>
            <person name="Guy L."/>
            <person name="Ettema T.J."/>
        </authorList>
    </citation>
    <scope>NUCLEOTIDE SEQUENCE</scope>
</reference>
<sequence length="116" mass="13349">MAKTSSVNKRNSRYVQGGTTTTFPERLGWWDRLVMVPDDDDLFHTITTSQDRRPDVIAFDVYGKAEFAWVIMQFNNIVDENLELQAGTEIRLPIPDRLFFDMLNRPSGGVPNRIQS</sequence>
<dbReference type="EMBL" id="LAZR01006599">
    <property type="protein sequence ID" value="KKM90982.1"/>
    <property type="molecule type" value="Genomic_DNA"/>
</dbReference>
<comment type="caution">
    <text evidence="1">The sequence shown here is derived from an EMBL/GenBank/DDBJ whole genome shotgun (WGS) entry which is preliminary data.</text>
</comment>
<organism evidence="1">
    <name type="scientific">marine sediment metagenome</name>
    <dbReference type="NCBI Taxonomy" id="412755"/>
    <lineage>
        <taxon>unclassified sequences</taxon>
        <taxon>metagenomes</taxon>
        <taxon>ecological metagenomes</taxon>
    </lineage>
</organism>
<protein>
    <submittedName>
        <fullName evidence="1">Uncharacterized protein</fullName>
    </submittedName>
</protein>